<comment type="caution">
    <text evidence="10">The sequence shown here is derived from an EMBL/GenBank/DDBJ whole genome shotgun (WGS) entry which is preliminary data.</text>
</comment>
<dbReference type="Pfam" id="PF00909">
    <property type="entry name" value="Ammonium_transp"/>
    <property type="match status" value="1"/>
</dbReference>
<dbReference type="EMBL" id="JAVFKY010000001">
    <property type="protein sequence ID" value="KAK5583227.1"/>
    <property type="molecule type" value="Genomic_DNA"/>
</dbReference>
<dbReference type="GO" id="GO:0008519">
    <property type="term" value="F:ammonium channel activity"/>
    <property type="evidence" value="ECO:0007669"/>
    <property type="project" value="InterPro"/>
</dbReference>
<feature type="transmembrane region" description="Helical" evidence="8">
    <location>
        <begin position="56"/>
        <end position="79"/>
    </location>
</feature>
<name>A0AAN7U6V9_9MYCE</name>
<feature type="transmembrane region" description="Helical" evidence="8">
    <location>
        <begin position="20"/>
        <end position="44"/>
    </location>
</feature>
<dbReference type="SUPFAM" id="SSF111352">
    <property type="entry name" value="Ammonium transporter"/>
    <property type="match status" value="1"/>
</dbReference>
<gene>
    <name evidence="10" type="ORF">RB653_004818</name>
</gene>
<dbReference type="NCBIfam" id="TIGR00836">
    <property type="entry name" value="amt"/>
    <property type="match status" value="1"/>
</dbReference>
<feature type="transmembrane region" description="Helical" evidence="8">
    <location>
        <begin position="170"/>
        <end position="189"/>
    </location>
</feature>
<protein>
    <recommendedName>
        <fullName evidence="8">Ammonium transporter</fullName>
    </recommendedName>
</protein>
<dbReference type="GO" id="GO:0005886">
    <property type="term" value="C:plasma membrane"/>
    <property type="evidence" value="ECO:0007669"/>
    <property type="project" value="UniProtKB-SubCell"/>
</dbReference>
<keyword evidence="11" id="KW-1185">Reference proteome</keyword>
<evidence type="ECO:0000256" key="4">
    <source>
        <dbReference type="ARBA" id="ARBA00022692"/>
    </source>
</evidence>
<feature type="transmembrane region" description="Helical" evidence="8">
    <location>
        <begin position="375"/>
        <end position="400"/>
    </location>
</feature>
<comment type="similarity">
    <text evidence="2 8">Belongs to the ammonia transporter channel (TC 1.A.11.2) family.</text>
</comment>
<feature type="transmembrane region" description="Helical" evidence="8">
    <location>
        <begin position="130"/>
        <end position="150"/>
    </location>
</feature>
<keyword evidence="6 8" id="KW-0472">Membrane</keyword>
<evidence type="ECO:0000313" key="10">
    <source>
        <dbReference type="EMBL" id="KAK5583227.1"/>
    </source>
</evidence>
<keyword evidence="5 8" id="KW-1133">Transmembrane helix</keyword>
<evidence type="ECO:0000256" key="3">
    <source>
        <dbReference type="ARBA" id="ARBA00022448"/>
    </source>
</evidence>
<dbReference type="GO" id="GO:0097272">
    <property type="term" value="P:ammonium homeostasis"/>
    <property type="evidence" value="ECO:0007669"/>
    <property type="project" value="TreeGrafter"/>
</dbReference>
<keyword evidence="7 8" id="KW-0924">Ammonia transport</keyword>
<reference evidence="10 11" key="1">
    <citation type="submission" date="2023-11" db="EMBL/GenBank/DDBJ databases">
        <title>Dfirmibasis_genome.</title>
        <authorList>
            <person name="Edelbroek B."/>
            <person name="Kjellin J."/>
            <person name="Jerlstrom-Hultqvist J."/>
            <person name="Soderbom F."/>
        </authorList>
    </citation>
    <scope>NUCLEOTIDE SEQUENCE [LARGE SCALE GENOMIC DNA]</scope>
    <source>
        <strain evidence="10 11">TNS-C-14</strain>
    </source>
</reference>
<comment type="subcellular location">
    <subcellularLocation>
        <location evidence="8">Cell membrane</location>
        <topology evidence="8">Multi-pass membrane protein</topology>
    </subcellularLocation>
    <subcellularLocation>
        <location evidence="1">Membrane</location>
        <topology evidence="1">Multi-pass membrane protein</topology>
    </subcellularLocation>
</comment>
<evidence type="ECO:0000256" key="1">
    <source>
        <dbReference type="ARBA" id="ARBA00004141"/>
    </source>
</evidence>
<evidence type="ECO:0000313" key="11">
    <source>
        <dbReference type="Proteomes" id="UP001344447"/>
    </source>
</evidence>
<dbReference type="Gene3D" id="1.10.3430.10">
    <property type="entry name" value="Ammonium transporter AmtB like domains"/>
    <property type="match status" value="1"/>
</dbReference>
<sequence>MEYLELNGTKEGLSAAVDDMWVLNATYLVFYMQAGFCMLEAGVVRAKNAKSIIMKSIIDTAIGSLLFWALGFGLAFGNADKASNPVIGTSHFFLINYENLSFFAFQWAFCATSITIVSGSLAERVHVTSCLVYTVVMSAFIYPLSAHWVWSYNGWLRLIGVNGIIDFSGSIVVHIVGGCIGLVGTYLVGPRIGRFDSESGKPKPLPGHSITIYTLGAFIIWYGFYGFNTGSTLGISGSGITIASRSAVTMTIIACASCATTLLAIKIKSGKYDVVKSVNSLLGGLVSSAAVCSLIDPWAAFIIGCVTSFVYLGGSHLLIKLRIDDPLDSSAIHLGCGIWGALSVGLFSTQDNLSLVLKRPTEVYGLFFGGGFEQLGVQLLGIIIVMAWCLFCASVLFIILKKFHMLRIEPTKELMGIDIDSAGGPAYQWDN</sequence>
<keyword evidence="4 8" id="KW-0812">Transmembrane</keyword>
<dbReference type="InterPro" id="IPR029020">
    <property type="entry name" value="Ammonium/urea_transptr"/>
</dbReference>
<evidence type="ECO:0000256" key="6">
    <source>
        <dbReference type="ARBA" id="ARBA00023136"/>
    </source>
</evidence>
<dbReference type="PANTHER" id="PTHR11730">
    <property type="entry name" value="AMMONIUM TRANSPORTER"/>
    <property type="match status" value="1"/>
</dbReference>
<proteinExistence type="inferred from homology"/>
<dbReference type="InterPro" id="IPR001905">
    <property type="entry name" value="Ammonium_transpt"/>
</dbReference>
<dbReference type="PANTHER" id="PTHR11730:SF6">
    <property type="entry name" value="AMMONIUM TRANSPORTER"/>
    <property type="match status" value="1"/>
</dbReference>
<evidence type="ECO:0000256" key="7">
    <source>
        <dbReference type="ARBA" id="ARBA00023177"/>
    </source>
</evidence>
<feature type="transmembrane region" description="Helical" evidence="8">
    <location>
        <begin position="99"/>
        <end position="118"/>
    </location>
</feature>
<evidence type="ECO:0000256" key="2">
    <source>
        <dbReference type="ARBA" id="ARBA00005887"/>
    </source>
</evidence>
<feature type="transmembrane region" description="Helical" evidence="8">
    <location>
        <begin position="247"/>
        <end position="265"/>
    </location>
</feature>
<dbReference type="FunFam" id="1.10.3430.10:FF:000008">
    <property type="entry name" value="Ammonium transporter"/>
    <property type="match status" value="1"/>
</dbReference>
<dbReference type="InterPro" id="IPR024041">
    <property type="entry name" value="NH4_transpt_AmtB-like_dom"/>
</dbReference>
<dbReference type="InterPro" id="IPR018047">
    <property type="entry name" value="Ammonium_transpt_CS"/>
</dbReference>
<dbReference type="PROSITE" id="PS01219">
    <property type="entry name" value="AMMONIUM_TRANSP"/>
    <property type="match status" value="1"/>
</dbReference>
<evidence type="ECO:0000259" key="9">
    <source>
        <dbReference type="Pfam" id="PF00909"/>
    </source>
</evidence>
<evidence type="ECO:0000256" key="5">
    <source>
        <dbReference type="ARBA" id="ARBA00022989"/>
    </source>
</evidence>
<comment type="caution">
    <text evidence="8">Lacks conserved residue(s) required for the propagation of feature annotation.</text>
</comment>
<accession>A0AAN7U6V9</accession>
<dbReference type="AlphaFoldDB" id="A0AAN7U6V9"/>
<dbReference type="Proteomes" id="UP001344447">
    <property type="component" value="Unassembled WGS sequence"/>
</dbReference>
<evidence type="ECO:0000256" key="8">
    <source>
        <dbReference type="RuleBase" id="RU362002"/>
    </source>
</evidence>
<feature type="transmembrane region" description="Helical" evidence="8">
    <location>
        <begin position="301"/>
        <end position="319"/>
    </location>
</feature>
<keyword evidence="3 8" id="KW-0813">Transport</keyword>
<feature type="transmembrane region" description="Helical" evidence="8">
    <location>
        <begin position="210"/>
        <end position="227"/>
    </location>
</feature>
<organism evidence="10 11">
    <name type="scientific">Dictyostelium firmibasis</name>
    <dbReference type="NCBI Taxonomy" id="79012"/>
    <lineage>
        <taxon>Eukaryota</taxon>
        <taxon>Amoebozoa</taxon>
        <taxon>Evosea</taxon>
        <taxon>Eumycetozoa</taxon>
        <taxon>Dictyostelia</taxon>
        <taxon>Dictyosteliales</taxon>
        <taxon>Dictyosteliaceae</taxon>
        <taxon>Dictyostelium</taxon>
    </lineage>
</organism>
<feature type="domain" description="Ammonium transporter AmtB-like" evidence="9">
    <location>
        <begin position="21"/>
        <end position="427"/>
    </location>
</feature>